<feature type="transmembrane region" description="Helical" evidence="1">
    <location>
        <begin position="26"/>
        <end position="51"/>
    </location>
</feature>
<evidence type="ECO:0000313" key="3">
    <source>
        <dbReference type="Proteomes" id="UP001056381"/>
    </source>
</evidence>
<feature type="transmembrane region" description="Helical" evidence="1">
    <location>
        <begin position="111"/>
        <end position="136"/>
    </location>
</feature>
<reference evidence="2" key="1">
    <citation type="submission" date="2022-05" db="EMBL/GenBank/DDBJ databases">
        <title>Single-amplified genomics reveal most streamlined microbe among free-living bacteria.</title>
        <authorList>
            <person name="Roda-Garcia J."/>
            <person name="Haro-Moreno J.M."/>
            <person name="Rodriguez-Valera F."/>
            <person name="Almagro-Moreno S."/>
            <person name="Lopez-Perez M."/>
        </authorList>
    </citation>
    <scope>NUCLEOTIDE SEQUENCE</scope>
    <source>
        <strain evidence="2">TMED112-D2-2</strain>
    </source>
</reference>
<dbReference type="AlphaFoldDB" id="A0A9Q8X497"/>
<name>A0A9Q8X497_9GAMM</name>
<proteinExistence type="predicted"/>
<protein>
    <submittedName>
        <fullName evidence="2">DUF805 domain-containing protein</fullName>
    </submittedName>
</protein>
<dbReference type="Proteomes" id="UP001056381">
    <property type="component" value="Chromosome"/>
</dbReference>
<dbReference type="PANTHER" id="PTHR34980">
    <property type="entry name" value="INNER MEMBRANE PROTEIN-RELATED-RELATED"/>
    <property type="match status" value="1"/>
</dbReference>
<gene>
    <name evidence="2" type="ORF">M9B40_01455</name>
</gene>
<feature type="transmembrane region" description="Helical" evidence="1">
    <location>
        <begin position="88"/>
        <end position="105"/>
    </location>
</feature>
<keyword evidence="1" id="KW-0472">Membrane</keyword>
<sequence>MDFGTAIATFFKRYFDFEGRSSRAEYWWFVLFNYLIYIAAFILDIIIFGIAAMDEAFLFQGLWSLATLIGVISLGVRRLHDIDKTGFWFLYIYSPLLVLVPALLFDSGGDFFAFLIVIALLAIFALAITVFVFSLLPGTKGRNRFGENPLD</sequence>
<organism evidence="2 3">
    <name type="scientific">SAR86 cluster bacterium</name>
    <dbReference type="NCBI Taxonomy" id="2030880"/>
    <lineage>
        <taxon>Bacteria</taxon>
        <taxon>Pseudomonadati</taxon>
        <taxon>Pseudomonadota</taxon>
        <taxon>Gammaproteobacteria</taxon>
        <taxon>SAR86 cluster</taxon>
    </lineage>
</organism>
<accession>A0A9Q8X497</accession>
<dbReference type="PANTHER" id="PTHR34980:SF2">
    <property type="entry name" value="INNER MEMBRANE PROTEIN YHAH-RELATED"/>
    <property type="match status" value="1"/>
</dbReference>
<dbReference type="EMBL" id="CP097966">
    <property type="protein sequence ID" value="URQ63453.1"/>
    <property type="molecule type" value="Genomic_DNA"/>
</dbReference>
<evidence type="ECO:0000256" key="1">
    <source>
        <dbReference type="SAM" id="Phobius"/>
    </source>
</evidence>
<evidence type="ECO:0000313" key="2">
    <source>
        <dbReference type="EMBL" id="URQ63453.1"/>
    </source>
</evidence>
<keyword evidence="1" id="KW-1133">Transmembrane helix</keyword>
<feature type="transmembrane region" description="Helical" evidence="1">
    <location>
        <begin position="57"/>
        <end position="76"/>
    </location>
</feature>
<keyword evidence="1" id="KW-0812">Transmembrane</keyword>
<dbReference type="Pfam" id="PF05656">
    <property type="entry name" value="DUF805"/>
    <property type="match status" value="1"/>
</dbReference>
<dbReference type="InterPro" id="IPR008523">
    <property type="entry name" value="DUF805"/>
</dbReference>
<keyword evidence="3" id="KW-1185">Reference proteome</keyword>
<dbReference type="GO" id="GO:0005886">
    <property type="term" value="C:plasma membrane"/>
    <property type="evidence" value="ECO:0007669"/>
    <property type="project" value="TreeGrafter"/>
</dbReference>